<dbReference type="Gene3D" id="3.30.565.10">
    <property type="entry name" value="Histidine kinase-like ATPase, C-terminal domain"/>
    <property type="match status" value="1"/>
</dbReference>
<evidence type="ECO:0000256" key="4">
    <source>
        <dbReference type="ARBA" id="ARBA00022679"/>
    </source>
</evidence>
<keyword evidence="3" id="KW-0597">Phosphoprotein</keyword>
<reference evidence="9 10" key="1">
    <citation type="submission" date="2019-10" db="EMBL/GenBank/DDBJ databases">
        <title>Description of Paenibacillus humi sp. nov.</title>
        <authorList>
            <person name="Carlier A."/>
            <person name="Qi S."/>
        </authorList>
    </citation>
    <scope>NUCLEOTIDE SEQUENCE [LARGE SCALE GENOMIC DNA]</scope>
    <source>
        <strain evidence="9 10">LMG 31461</strain>
    </source>
</reference>
<name>A0ABX1XLF9_9BACL</name>
<dbReference type="PANTHER" id="PTHR34220:SF7">
    <property type="entry name" value="SENSOR HISTIDINE KINASE YPDA"/>
    <property type="match status" value="1"/>
</dbReference>
<comment type="subcellular location">
    <subcellularLocation>
        <location evidence="1">Cell membrane</location>
        <topology evidence="1">Multi-pass membrane protein</topology>
    </subcellularLocation>
</comment>
<comment type="caution">
    <text evidence="9">The sequence shown here is derived from an EMBL/GenBank/DDBJ whole genome shotgun (WGS) entry which is preliminary data.</text>
</comment>
<accession>A0ABX1XLF9</accession>
<proteinExistence type="predicted"/>
<dbReference type="InterPro" id="IPR010559">
    <property type="entry name" value="Sig_transdc_His_kin_internal"/>
</dbReference>
<dbReference type="Proteomes" id="UP000653578">
    <property type="component" value="Unassembled WGS sequence"/>
</dbReference>
<evidence type="ECO:0000256" key="2">
    <source>
        <dbReference type="ARBA" id="ARBA00022475"/>
    </source>
</evidence>
<feature type="domain" description="HAMP" evidence="8">
    <location>
        <begin position="322"/>
        <end position="375"/>
    </location>
</feature>
<dbReference type="SUPFAM" id="SSF158472">
    <property type="entry name" value="HAMP domain-like"/>
    <property type="match status" value="1"/>
</dbReference>
<feature type="transmembrane region" description="Helical" evidence="7">
    <location>
        <begin position="301"/>
        <end position="325"/>
    </location>
</feature>
<evidence type="ECO:0000256" key="3">
    <source>
        <dbReference type="ARBA" id="ARBA00022553"/>
    </source>
</evidence>
<dbReference type="Pfam" id="PF02518">
    <property type="entry name" value="HATPase_c"/>
    <property type="match status" value="1"/>
</dbReference>
<sequence>MKESTPDGGLPMPAFFGFARLNNMKIHKKLLLIYIFCVFLPITLSNYLFYAKITQSVKKEEQRNIELSLERLDNQLTRSFKEAAALSNNIYFSRSFYEGLDTTYQDNLDYTLNYGSYFRTPLMGVTPYFQYHFTISFYTDNPTVLNAGSVLRITPTILNSTWYSQAFNTNNRHGDMFYFGQEVTSDGERLFSVIRKLNYYTSYSQYQKILKVDIRYNVLADIFKSEGTLGKFSLVDDNNRVIYSSLPEQQYLAPFNPASVPDKQFTMTKQLTSFDSMTGYRIIGVYEESVFHKALEQPKKYVLLIELATLLFATILIILISRSLYFRTRLLSRHMDKVNNQHFTLIEYPHVGKDEIGLLFHSFNRMIRKVKQLINDVYEAELRQKNFELESRQAELTALQSQVNPHYLFNVLETIRMKSVIKGELETADILSYMSKSYRRFLTSNREWVTVEEELSMIQEFLSIQKYRFEDEIDYSLEVEKNTLPLYIPSMVFQPFVENAFKHGIQGLDEKGLVSIRVYEEKNYLVFYIEDNGIGIKPERLNQLLEDVRAKEPQLNRIGMQNVFRRITFFFKDQFEFNINSSEHEFTAIELKIPLCRKHPTDGFDDK</sequence>
<feature type="transmembrane region" description="Helical" evidence="7">
    <location>
        <begin position="30"/>
        <end position="50"/>
    </location>
</feature>
<keyword evidence="6 7" id="KW-0472">Membrane</keyword>
<evidence type="ECO:0000259" key="8">
    <source>
        <dbReference type="PROSITE" id="PS50885"/>
    </source>
</evidence>
<dbReference type="InterPro" id="IPR036890">
    <property type="entry name" value="HATPase_C_sf"/>
</dbReference>
<dbReference type="InterPro" id="IPR050640">
    <property type="entry name" value="Bact_2-comp_sensor_kinase"/>
</dbReference>
<keyword evidence="4" id="KW-0808">Transferase</keyword>
<gene>
    <name evidence="9" type="ORF">GC096_35750</name>
</gene>
<dbReference type="InterPro" id="IPR003594">
    <property type="entry name" value="HATPase_dom"/>
</dbReference>
<evidence type="ECO:0000256" key="5">
    <source>
        <dbReference type="ARBA" id="ARBA00022777"/>
    </source>
</evidence>
<dbReference type="EMBL" id="WHNY01000091">
    <property type="protein sequence ID" value="NOU69375.1"/>
    <property type="molecule type" value="Genomic_DNA"/>
</dbReference>
<evidence type="ECO:0000313" key="9">
    <source>
        <dbReference type="EMBL" id="NOU69375.1"/>
    </source>
</evidence>
<dbReference type="SUPFAM" id="SSF55874">
    <property type="entry name" value="ATPase domain of HSP90 chaperone/DNA topoisomerase II/histidine kinase"/>
    <property type="match status" value="1"/>
</dbReference>
<protein>
    <submittedName>
        <fullName evidence="9">HAMP domain-containing protein</fullName>
    </submittedName>
</protein>
<evidence type="ECO:0000256" key="6">
    <source>
        <dbReference type="ARBA" id="ARBA00023136"/>
    </source>
</evidence>
<dbReference type="Pfam" id="PF06580">
    <property type="entry name" value="His_kinase"/>
    <property type="match status" value="1"/>
</dbReference>
<evidence type="ECO:0000313" key="10">
    <source>
        <dbReference type="Proteomes" id="UP000653578"/>
    </source>
</evidence>
<keyword evidence="2" id="KW-1003">Cell membrane</keyword>
<dbReference type="PANTHER" id="PTHR34220">
    <property type="entry name" value="SENSOR HISTIDINE KINASE YPDA"/>
    <property type="match status" value="1"/>
</dbReference>
<dbReference type="Gene3D" id="6.10.340.10">
    <property type="match status" value="1"/>
</dbReference>
<evidence type="ECO:0000256" key="1">
    <source>
        <dbReference type="ARBA" id="ARBA00004651"/>
    </source>
</evidence>
<dbReference type="PROSITE" id="PS50885">
    <property type="entry name" value="HAMP"/>
    <property type="match status" value="1"/>
</dbReference>
<keyword evidence="7" id="KW-1133">Transmembrane helix</keyword>
<keyword evidence="7" id="KW-0812">Transmembrane</keyword>
<organism evidence="9 10">
    <name type="scientific">Paenibacillus plantarum</name>
    <dbReference type="NCBI Taxonomy" id="2654975"/>
    <lineage>
        <taxon>Bacteria</taxon>
        <taxon>Bacillati</taxon>
        <taxon>Bacillota</taxon>
        <taxon>Bacilli</taxon>
        <taxon>Bacillales</taxon>
        <taxon>Paenibacillaceae</taxon>
        <taxon>Paenibacillus</taxon>
    </lineage>
</organism>
<dbReference type="CDD" id="cd06225">
    <property type="entry name" value="HAMP"/>
    <property type="match status" value="1"/>
</dbReference>
<keyword evidence="5" id="KW-0418">Kinase</keyword>
<keyword evidence="10" id="KW-1185">Reference proteome</keyword>
<evidence type="ECO:0000256" key="7">
    <source>
        <dbReference type="SAM" id="Phobius"/>
    </source>
</evidence>
<dbReference type="InterPro" id="IPR003660">
    <property type="entry name" value="HAMP_dom"/>
</dbReference>